<gene>
    <name evidence="3" type="primary">LOC101784012</name>
</gene>
<dbReference type="OMA" id="SYINACE"/>
<dbReference type="eggNOG" id="KOG4658">
    <property type="taxonomic scope" value="Eukaryota"/>
</dbReference>
<reference evidence="3" key="2">
    <citation type="submission" date="2018-08" db="UniProtKB">
        <authorList>
            <consortium name="EnsemblPlants"/>
        </authorList>
    </citation>
    <scope>IDENTIFICATION</scope>
    <source>
        <strain evidence="3">Yugu1</strain>
    </source>
</reference>
<dbReference type="InterPro" id="IPR027417">
    <property type="entry name" value="P-loop_NTPase"/>
</dbReference>
<name>K3ZCV8_SETIT</name>
<evidence type="ECO:0000313" key="3">
    <source>
        <dbReference type="EnsemblPlants" id="KQL14607"/>
    </source>
</evidence>
<dbReference type="InterPro" id="IPR002182">
    <property type="entry name" value="NB-ARC"/>
</dbReference>
<dbReference type="PANTHER" id="PTHR33377:SF115">
    <property type="entry name" value="OS05G0533301 PROTEIN"/>
    <property type="match status" value="1"/>
</dbReference>
<dbReference type="Pfam" id="PF00931">
    <property type="entry name" value="NB-ARC"/>
    <property type="match status" value="1"/>
</dbReference>
<protein>
    <recommendedName>
        <fullName evidence="2">NB-ARC domain-containing protein</fullName>
    </recommendedName>
</protein>
<dbReference type="Gramene" id="KQL14607">
    <property type="protein sequence ID" value="KQL14607"/>
    <property type="gene ID" value="SETIT_024388mg"/>
</dbReference>
<dbReference type="SUPFAM" id="SSF52540">
    <property type="entry name" value="P-loop containing nucleoside triphosphate hydrolases"/>
    <property type="match status" value="1"/>
</dbReference>
<keyword evidence="4" id="KW-1185">Reference proteome</keyword>
<dbReference type="AlphaFoldDB" id="K3ZCV8"/>
<dbReference type="InParanoid" id="K3ZCV8"/>
<dbReference type="HOGENOM" id="CLU_001090_4_0_1"/>
<dbReference type="EMBL" id="AGNK02001590">
    <property type="status" value="NOT_ANNOTATED_CDS"/>
    <property type="molecule type" value="Genomic_DNA"/>
</dbReference>
<feature type="region of interest" description="Disordered" evidence="1">
    <location>
        <begin position="92"/>
        <end position="111"/>
    </location>
</feature>
<reference evidence="4" key="1">
    <citation type="journal article" date="2012" name="Nat. Biotechnol.">
        <title>Reference genome sequence of the model plant Setaria.</title>
        <authorList>
            <person name="Bennetzen J.L."/>
            <person name="Schmutz J."/>
            <person name="Wang H."/>
            <person name="Percifield R."/>
            <person name="Hawkins J."/>
            <person name="Pontaroli A.C."/>
            <person name="Estep M."/>
            <person name="Feng L."/>
            <person name="Vaughn J.N."/>
            <person name="Grimwood J."/>
            <person name="Jenkins J."/>
            <person name="Barry K."/>
            <person name="Lindquist E."/>
            <person name="Hellsten U."/>
            <person name="Deshpande S."/>
            <person name="Wang X."/>
            <person name="Wu X."/>
            <person name="Mitros T."/>
            <person name="Triplett J."/>
            <person name="Yang X."/>
            <person name="Ye C.Y."/>
            <person name="Mauro-Herrera M."/>
            <person name="Wang L."/>
            <person name="Li P."/>
            <person name="Sharma M."/>
            <person name="Sharma R."/>
            <person name="Ronald P.C."/>
            <person name="Panaud O."/>
            <person name="Kellogg E.A."/>
            <person name="Brutnell T.P."/>
            <person name="Doust A.N."/>
            <person name="Tuskan G.A."/>
            <person name="Rokhsar D."/>
            <person name="Devos K.M."/>
        </authorList>
    </citation>
    <scope>NUCLEOTIDE SEQUENCE [LARGE SCALE GENOMIC DNA]</scope>
    <source>
        <strain evidence="4">cv. Yugu1</strain>
    </source>
</reference>
<proteinExistence type="predicted"/>
<accession>K3ZCV8</accession>
<dbReference type="FunCoup" id="K3ZCV8">
    <property type="interactions" value="166"/>
</dbReference>
<evidence type="ECO:0000259" key="2">
    <source>
        <dbReference type="Pfam" id="PF00931"/>
    </source>
</evidence>
<sequence>MEMLSSAVVGELVNRSISFLVSRFEKETPTATAEDMQRLRHQLLRSGAIVRDAEQRHVPSKAMLLQLKALRDETFRGYYILDVACCRNALRGGDRRRRNGNDEAEDDGGDEVGRRAFSLSRFNPAKRVRFRSGAPETEPVPVDLQQVARSLEVIISDMKEFVMFLGSYPPLYRQPYSAHMFLEKCMFGRHMEKERVIDFLLQTTEPPPGAENLDVLPIVGPAYIGKSTLVEHVCQDEKVRGHFSLILVYSRNCLRDETAAGFRDNCVIKHQNDSALEEKLLIVVELSGDVDDETWERLYSSERGMPHGSKMILTSRSNEIARFGTTQALCLKCLPTEPYWYFFKRLAFGGDDPEQHPKMASIAMEMARKMQGSFMYAHIGSALLRANFSIKSWSMVLTNLREFLQKNMSLLGEEYPDDLKAKDHPQWTWNLTKQKHDEYFMLYEIYPRGSGAEEVPDITMIDLLFGCAQPRGKYEVLFWKSQIPPYFNYICTCETVLQKNSPS</sequence>
<dbReference type="PANTHER" id="PTHR33377">
    <property type="entry name" value="OS10G0134700 PROTEIN-RELATED"/>
    <property type="match status" value="1"/>
</dbReference>
<dbReference type="Proteomes" id="UP000004995">
    <property type="component" value="Unassembled WGS sequence"/>
</dbReference>
<organism evidence="3 4">
    <name type="scientific">Setaria italica</name>
    <name type="common">Foxtail millet</name>
    <name type="synonym">Panicum italicum</name>
    <dbReference type="NCBI Taxonomy" id="4555"/>
    <lineage>
        <taxon>Eukaryota</taxon>
        <taxon>Viridiplantae</taxon>
        <taxon>Streptophyta</taxon>
        <taxon>Embryophyta</taxon>
        <taxon>Tracheophyta</taxon>
        <taxon>Spermatophyta</taxon>
        <taxon>Magnoliopsida</taxon>
        <taxon>Liliopsida</taxon>
        <taxon>Poales</taxon>
        <taxon>Poaceae</taxon>
        <taxon>PACMAD clade</taxon>
        <taxon>Panicoideae</taxon>
        <taxon>Panicodae</taxon>
        <taxon>Paniceae</taxon>
        <taxon>Cenchrinae</taxon>
        <taxon>Setaria</taxon>
    </lineage>
</organism>
<dbReference type="EnsemblPlants" id="KQL14607">
    <property type="protein sequence ID" value="KQL14607"/>
    <property type="gene ID" value="SETIT_024388mg"/>
</dbReference>
<evidence type="ECO:0000313" key="4">
    <source>
        <dbReference type="Proteomes" id="UP000004995"/>
    </source>
</evidence>
<dbReference type="GO" id="GO:0043531">
    <property type="term" value="F:ADP binding"/>
    <property type="evidence" value="ECO:0007669"/>
    <property type="project" value="InterPro"/>
</dbReference>
<evidence type="ECO:0000256" key="1">
    <source>
        <dbReference type="SAM" id="MobiDB-lite"/>
    </source>
</evidence>
<dbReference type="Gene3D" id="3.40.50.300">
    <property type="entry name" value="P-loop containing nucleotide triphosphate hydrolases"/>
    <property type="match status" value="1"/>
</dbReference>
<feature type="domain" description="NB-ARC" evidence="2">
    <location>
        <begin position="192"/>
        <end position="348"/>
    </location>
</feature>